<protein>
    <recommendedName>
        <fullName evidence="4">Signal peptidase</fullName>
    </recommendedName>
</protein>
<sequence length="80" mass="8062">MKIINKTLFFFLLFIGTFCKAGGLPGDVPSPPPGGGGGGGGGGVGPGAPASPIDMYVYALALIGFLLIVYFARKQSKSIA</sequence>
<accession>A0A1N7JQK1</accession>
<feature type="transmembrane region" description="Helical" evidence="1">
    <location>
        <begin position="55"/>
        <end position="72"/>
    </location>
</feature>
<keyword evidence="1" id="KW-0472">Membrane</keyword>
<gene>
    <name evidence="2" type="ORF">SAMN05421789_102268</name>
</gene>
<reference evidence="3" key="1">
    <citation type="submission" date="2017-01" db="EMBL/GenBank/DDBJ databases">
        <authorList>
            <person name="Varghese N."/>
            <person name="Submissions S."/>
        </authorList>
    </citation>
    <scope>NUCLEOTIDE SEQUENCE [LARGE SCALE GENOMIC DNA]</scope>
    <source>
        <strain evidence="3">DSM 23145</strain>
    </source>
</reference>
<keyword evidence="3" id="KW-1185">Reference proteome</keyword>
<dbReference type="AlphaFoldDB" id="A0A1N7JQK1"/>
<dbReference type="STRING" id="713588.SAMN05421789_102268"/>
<keyword evidence="1" id="KW-1133">Transmembrane helix</keyword>
<organism evidence="2 3">
    <name type="scientific">Kaistella chaponensis</name>
    <dbReference type="NCBI Taxonomy" id="713588"/>
    <lineage>
        <taxon>Bacteria</taxon>
        <taxon>Pseudomonadati</taxon>
        <taxon>Bacteroidota</taxon>
        <taxon>Flavobacteriia</taxon>
        <taxon>Flavobacteriales</taxon>
        <taxon>Weeksellaceae</taxon>
        <taxon>Chryseobacterium group</taxon>
        <taxon>Kaistella</taxon>
    </lineage>
</organism>
<name>A0A1N7JQK1_9FLAO</name>
<evidence type="ECO:0000256" key="1">
    <source>
        <dbReference type="SAM" id="Phobius"/>
    </source>
</evidence>
<dbReference type="EMBL" id="FTOI01000002">
    <property type="protein sequence ID" value="SIS51610.1"/>
    <property type="molecule type" value="Genomic_DNA"/>
</dbReference>
<keyword evidence="1" id="KW-0812">Transmembrane</keyword>
<evidence type="ECO:0000313" key="2">
    <source>
        <dbReference type="EMBL" id="SIS51610.1"/>
    </source>
</evidence>
<proteinExistence type="predicted"/>
<evidence type="ECO:0008006" key="4">
    <source>
        <dbReference type="Google" id="ProtNLM"/>
    </source>
</evidence>
<dbReference type="RefSeq" id="WP_076385329.1">
    <property type="nucleotide sequence ID" value="NZ_FTOI01000002.1"/>
</dbReference>
<evidence type="ECO:0000313" key="3">
    <source>
        <dbReference type="Proteomes" id="UP000185839"/>
    </source>
</evidence>
<dbReference type="Proteomes" id="UP000185839">
    <property type="component" value="Unassembled WGS sequence"/>
</dbReference>